<comment type="cofactor">
    <cofactor evidence="1">
        <name>heme</name>
        <dbReference type="ChEBI" id="CHEBI:30413"/>
    </cofactor>
</comment>
<dbReference type="InterPro" id="IPR036396">
    <property type="entry name" value="Cyt_P450_sf"/>
</dbReference>
<reference evidence="8" key="2">
    <citation type="journal article" date="2023" name="Plants (Basel)">
        <title>Annotation of the Turnera subulata (Passifloraceae) Draft Genome Reveals the S-Locus Evolved after the Divergence of Turneroideae from Passifloroideae in a Stepwise Manner.</title>
        <authorList>
            <person name="Henning P.M."/>
            <person name="Roalson E.H."/>
            <person name="Mir W."/>
            <person name="McCubbin A.G."/>
            <person name="Shore J.S."/>
        </authorList>
    </citation>
    <scope>NUCLEOTIDE SEQUENCE</scope>
    <source>
        <strain evidence="8">F60SS</strain>
    </source>
</reference>
<dbReference type="SUPFAM" id="SSF48264">
    <property type="entry name" value="Cytochrome P450"/>
    <property type="match status" value="1"/>
</dbReference>
<gene>
    <name evidence="8" type="ORF">Tsubulata_021625</name>
</gene>
<keyword evidence="9" id="KW-1185">Reference proteome</keyword>
<keyword evidence="5" id="KW-0560">Oxidoreductase</keyword>
<dbReference type="GO" id="GO:0020037">
    <property type="term" value="F:heme binding"/>
    <property type="evidence" value="ECO:0007669"/>
    <property type="project" value="InterPro"/>
</dbReference>
<evidence type="ECO:0000256" key="1">
    <source>
        <dbReference type="ARBA" id="ARBA00001971"/>
    </source>
</evidence>
<sequence>MPLPLPLILAAVPTIYVILKFIINGFSSSKRKPRPPGPRGWPLLGNLPHIGKLPHISFTKFSQIYGPLISLRLGPRVVVVASSPATATEILKTQDRLFATRLVADAAHCTDGEVDLNRMGLLLAPECTDGWKALRALCRTELFSVKAVGSQSSLREKKVGEMVKYLESKEGKVVDIGEVVFATVYNILGNVIFSKDLIDIEGEGVSGGLVKSLISNSVHLVATPNLSDMYPFLANLDLQGLRRNVTKYYKEMCKVWERIVKERRDSLTVGASKRDDFLDVFLAQGFGNNQINWLTTGSSILGCGAVILWAYFWVPSPILNQELAHLFFPHVWRIRLVMAAKEEGAQSGEEYVYRISTDAQWAELQEKGSTLGGDIDKSSGFIHLSNLNQVRSTLQNFFLDSKVDLYLLQIDAKKLGDGLIYEVVDGSNSFPHFYGPSRSFSPLPLDAVVKAEKIVLADGQFSCSLLD</sequence>
<protein>
    <recommendedName>
        <fullName evidence="10">Cytochrome P450</fullName>
    </recommendedName>
</protein>
<keyword evidence="7" id="KW-1133">Transmembrane helix</keyword>
<proteinExistence type="inferred from homology"/>
<dbReference type="EMBL" id="JAKUCV010005529">
    <property type="protein sequence ID" value="KAJ4830816.1"/>
    <property type="molecule type" value="Genomic_DNA"/>
</dbReference>
<keyword evidence="3" id="KW-0349">Heme</keyword>
<comment type="caution">
    <text evidence="8">The sequence shown here is derived from an EMBL/GenBank/DDBJ whole genome shotgun (WGS) entry which is preliminary data.</text>
</comment>
<evidence type="ECO:0000256" key="7">
    <source>
        <dbReference type="SAM" id="Phobius"/>
    </source>
</evidence>
<evidence type="ECO:0000313" key="8">
    <source>
        <dbReference type="EMBL" id="KAJ4830816.1"/>
    </source>
</evidence>
<dbReference type="AlphaFoldDB" id="A0A9Q0FG30"/>
<evidence type="ECO:0000313" key="9">
    <source>
        <dbReference type="Proteomes" id="UP001141552"/>
    </source>
</evidence>
<accession>A0A9Q0FG30</accession>
<dbReference type="Pfam" id="PF06108">
    <property type="entry name" value="DUF952"/>
    <property type="match status" value="1"/>
</dbReference>
<keyword evidence="4" id="KW-0479">Metal-binding</keyword>
<dbReference type="Pfam" id="PF00067">
    <property type="entry name" value="p450"/>
    <property type="match status" value="1"/>
</dbReference>
<comment type="similarity">
    <text evidence="2">Belongs to the cytochrome P450 family.</text>
</comment>
<dbReference type="Gene3D" id="1.10.630.10">
    <property type="entry name" value="Cytochrome P450"/>
    <property type="match status" value="1"/>
</dbReference>
<keyword evidence="6" id="KW-0408">Iron</keyword>
<feature type="transmembrane region" description="Helical" evidence="7">
    <location>
        <begin position="291"/>
        <end position="314"/>
    </location>
</feature>
<dbReference type="PANTHER" id="PTHR47950">
    <property type="entry name" value="CYTOCHROME P450, FAMILY 76, SUBFAMILY C, POLYPEPTIDE 5-RELATED"/>
    <property type="match status" value="1"/>
</dbReference>
<name>A0A9Q0FG30_9ROSI</name>
<dbReference type="InterPro" id="IPR001128">
    <property type="entry name" value="Cyt_P450"/>
</dbReference>
<evidence type="ECO:0000256" key="4">
    <source>
        <dbReference type="ARBA" id="ARBA00022723"/>
    </source>
</evidence>
<organism evidence="8 9">
    <name type="scientific">Turnera subulata</name>
    <dbReference type="NCBI Taxonomy" id="218843"/>
    <lineage>
        <taxon>Eukaryota</taxon>
        <taxon>Viridiplantae</taxon>
        <taxon>Streptophyta</taxon>
        <taxon>Embryophyta</taxon>
        <taxon>Tracheophyta</taxon>
        <taxon>Spermatophyta</taxon>
        <taxon>Magnoliopsida</taxon>
        <taxon>eudicotyledons</taxon>
        <taxon>Gunneridae</taxon>
        <taxon>Pentapetalae</taxon>
        <taxon>rosids</taxon>
        <taxon>fabids</taxon>
        <taxon>Malpighiales</taxon>
        <taxon>Passifloraceae</taxon>
        <taxon>Turnera</taxon>
    </lineage>
</organism>
<evidence type="ECO:0000256" key="3">
    <source>
        <dbReference type="ARBA" id="ARBA00022617"/>
    </source>
</evidence>
<dbReference type="GO" id="GO:0005506">
    <property type="term" value="F:iron ion binding"/>
    <property type="evidence" value="ECO:0007669"/>
    <property type="project" value="InterPro"/>
</dbReference>
<evidence type="ECO:0000256" key="5">
    <source>
        <dbReference type="ARBA" id="ARBA00023002"/>
    </source>
</evidence>
<dbReference type="OrthoDB" id="3335358at2759"/>
<dbReference type="InterPro" id="IPR009297">
    <property type="entry name" value="DUF952"/>
</dbReference>
<evidence type="ECO:0008006" key="10">
    <source>
        <dbReference type="Google" id="ProtNLM"/>
    </source>
</evidence>
<dbReference type="GO" id="GO:0004497">
    <property type="term" value="F:monooxygenase activity"/>
    <property type="evidence" value="ECO:0007669"/>
    <property type="project" value="InterPro"/>
</dbReference>
<keyword evidence="7" id="KW-0472">Membrane</keyword>
<dbReference type="Gene3D" id="3.20.170.20">
    <property type="entry name" value="Protein of unknown function DUF952"/>
    <property type="match status" value="1"/>
</dbReference>
<evidence type="ECO:0000256" key="6">
    <source>
        <dbReference type="ARBA" id="ARBA00023004"/>
    </source>
</evidence>
<dbReference type="GO" id="GO:0016705">
    <property type="term" value="F:oxidoreductase activity, acting on paired donors, with incorporation or reduction of molecular oxygen"/>
    <property type="evidence" value="ECO:0007669"/>
    <property type="project" value="InterPro"/>
</dbReference>
<keyword evidence="7" id="KW-0812">Transmembrane</keyword>
<dbReference type="PANTHER" id="PTHR47950:SF49">
    <property type="entry name" value="CYTOCHROME P450"/>
    <property type="match status" value="1"/>
</dbReference>
<evidence type="ECO:0000256" key="2">
    <source>
        <dbReference type="ARBA" id="ARBA00010617"/>
    </source>
</evidence>
<dbReference type="Proteomes" id="UP001141552">
    <property type="component" value="Unassembled WGS sequence"/>
</dbReference>
<reference evidence="8" key="1">
    <citation type="submission" date="2022-02" db="EMBL/GenBank/DDBJ databases">
        <authorList>
            <person name="Henning P.M."/>
            <person name="McCubbin A.G."/>
            <person name="Shore J.S."/>
        </authorList>
    </citation>
    <scope>NUCLEOTIDE SEQUENCE</scope>
    <source>
        <strain evidence="8">F60SS</strain>
        <tissue evidence="8">Leaves</tissue>
    </source>
</reference>
<feature type="transmembrane region" description="Helical" evidence="7">
    <location>
        <begin position="6"/>
        <end position="26"/>
    </location>
</feature>
<dbReference type="SUPFAM" id="SSF56399">
    <property type="entry name" value="ADP-ribosylation"/>
    <property type="match status" value="1"/>
</dbReference>